<accession>K5VWC0</accession>
<dbReference type="GeneID" id="18824305"/>
<feature type="region of interest" description="Disordered" evidence="1">
    <location>
        <begin position="406"/>
        <end position="446"/>
    </location>
</feature>
<dbReference type="AlphaFoldDB" id="K5VWC0"/>
<dbReference type="InterPro" id="IPR050126">
    <property type="entry name" value="Ap4A_hydrolase"/>
</dbReference>
<dbReference type="InParanoid" id="K5VWC0"/>
<dbReference type="STRING" id="597362.K5VWC0"/>
<organism evidence="3 4">
    <name type="scientific">Agaricus bisporus var. burnettii (strain JB137-S8 / ATCC MYA-4627 / FGSC 10392)</name>
    <name type="common">White button mushroom</name>
    <dbReference type="NCBI Taxonomy" id="597362"/>
    <lineage>
        <taxon>Eukaryota</taxon>
        <taxon>Fungi</taxon>
        <taxon>Dikarya</taxon>
        <taxon>Basidiomycota</taxon>
        <taxon>Agaricomycotina</taxon>
        <taxon>Agaricomycetes</taxon>
        <taxon>Agaricomycetidae</taxon>
        <taxon>Agaricales</taxon>
        <taxon>Agaricineae</taxon>
        <taxon>Agaricaceae</taxon>
        <taxon>Agaricus</taxon>
    </lineage>
</organism>
<evidence type="ECO:0000256" key="1">
    <source>
        <dbReference type="SAM" id="MobiDB-lite"/>
    </source>
</evidence>
<dbReference type="InterPro" id="IPR029052">
    <property type="entry name" value="Metallo-depent_PP-like"/>
</dbReference>
<dbReference type="RefSeq" id="XP_007330581.1">
    <property type="nucleotide sequence ID" value="XM_007330519.1"/>
</dbReference>
<feature type="domain" description="Calcineurin-like phosphoesterase" evidence="2">
    <location>
        <begin position="67"/>
        <end position="206"/>
    </location>
</feature>
<feature type="compositionally biased region" description="Basic and acidic residues" evidence="1">
    <location>
        <begin position="416"/>
        <end position="425"/>
    </location>
</feature>
<protein>
    <recommendedName>
        <fullName evidence="2">Calcineurin-like phosphoesterase domain-containing protein</fullName>
    </recommendedName>
</protein>
<name>K5VWC0_AGABU</name>
<dbReference type="KEGG" id="abp:AGABI1DRAFT114368"/>
<reference evidence="4" key="1">
    <citation type="journal article" date="2012" name="Proc. Natl. Acad. Sci. U.S.A.">
        <title>Genome sequence of the button mushroom Agaricus bisporus reveals mechanisms governing adaptation to a humic-rich ecological niche.</title>
        <authorList>
            <person name="Morin E."/>
            <person name="Kohler A."/>
            <person name="Baker A.R."/>
            <person name="Foulongne-Oriol M."/>
            <person name="Lombard V."/>
            <person name="Nagy L.G."/>
            <person name="Ohm R.A."/>
            <person name="Patyshakuliyeva A."/>
            <person name="Brun A."/>
            <person name="Aerts A.L."/>
            <person name="Bailey A.M."/>
            <person name="Billette C."/>
            <person name="Coutinho P.M."/>
            <person name="Deakin G."/>
            <person name="Doddapaneni H."/>
            <person name="Floudas D."/>
            <person name="Grimwood J."/>
            <person name="Hilden K."/>
            <person name="Kuees U."/>
            <person name="LaButti K.M."/>
            <person name="Lapidus A."/>
            <person name="Lindquist E.A."/>
            <person name="Lucas S.M."/>
            <person name="Murat C."/>
            <person name="Riley R.W."/>
            <person name="Salamov A.A."/>
            <person name="Schmutz J."/>
            <person name="Subramanian V."/>
            <person name="Woesten H.A.B."/>
            <person name="Xu J."/>
            <person name="Eastwood D.C."/>
            <person name="Foster G.D."/>
            <person name="Sonnenberg A.S."/>
            <person name="Cullen D."/>
            <person name="de Vries R.P."/>
            <person name="Lundell T."/>
            <person name="Hibbett D.S."/>
            <person name="Henrissat B."/>
            <person name="Burton K.S."/>
            <person name="Kerrigan R.W."/>
            <person name="Challen M.P."/>
            <person name="Grigoriev I.V."/>
            <person name="Martin F."/>
        </authorList>
    </citation>
    <scope>NUCLEOTIDE SEQUENCE [LARGE SCALE GENOMIC DNA]</scope>
    <source>
        <strain evidence="4">JB137-S8 / ATCC MYA-4627 / FGSC 10392</strain>
    </source>
</reference>
<dbReference type="SUPFAM" id="SSF56300">
    <property type="entry name" value="Metallo-dependent phosphatases"/>
    <property type="match status" value="1"/>
</dbReference>
<dbReference type="Pfam" id="PF00149">
    <property type="entry name" value="Metallophos"/>
    <property type="match status" value="1"/>
</dbReference>
<dbReference type="PANTHER" id="PTHR42850">
    <property type="entry name" value="METALLOPHOSPHOESTERASE"/>
    <property type="match status" value="1"/>
</dbReference>
<dbReference type="Proteomes" id="UP000008493">
    <property type="component" value="Unassembled WGS sequence"/>
</dbReference>
<sequence length="471" mass="53466">MSQPLQTLVLLTVVFSAFLLFALNSDIFYSSFSPSLSRNNEHPDFKRYRDIRVLASEEFPIDDPDRRVIIVGDIHGMHKPFKRLLERVAYNKEKDILVHAGDTVAKGSHKGSLAIIDYLTRHNITGVRGNHDQKVIEWKGWQDWFATLPGGNDWLSDLHSHWEKAAVKGKKLKNWVKNRRNESRGEDAKWWSLIPKQWVPFGDHYHIAKDLTDEQYSYFLSLPLKLHIPSAHAFIVHAGLLPYDLQYDFDDHKRQPLARAPRIRADILRFNQGNIDAMRTLQERSVLQRVPHNTDPWVNLNVRSVVKDRDLSSSAHKGVPWADYWNGQMSMCAGFKSERAIQIQSDAQIQLGISKTKELPCHPFSVIYGHCASRGLDIDRWTFGLDSGCVAGKKLTAMILGPNSSLSLSDVEDDDDGHRDDDHFDGASVLDEDHEGNDAIKSASPLKRERTIPFGEDGAAKIVQVSCKGQH</sequence>
<dbReference type="GO" id="GO:0000298">
    <property type="term" value="F:endopolyphosphatase activity"/>
    <property type="evidence" value="ECO:0007669"/>
    <property type="project" value="TreeGrafter"/>
</dbReference>
<gene>
    <name evidence="3" type="ORF">AGABI1DRAFT_114368</name>
</gene>
<dbReference type="GO" id="GO:0006798">
    <property type="term" value="P:polyphosphate catabolic process"/>
    <property type="evidence" value="ECO:0007669"/>
    <property type="project" value="TreeGrafter"/>
</dbReference>
<evidence type="ECO:0000313" key="4">
    <source>
        <dbReference type="Proteomes" id="UP000008493"/>
    </source>
</evidence>
<dbReference type="Gene3D" id="3.60.21.10">
    <property type="match status" value="1"/>
</dbReference>
<dbReference type="PANTHER" id="PTHR42850:SF4">
    <property type="entry name" value="ZINC-DEPENDENT ENDOPOLYPHOSPHATASE"/>
    <property type="match status" value="1"/>
</dbReference>
<dbReference type="eggNOG" id="KOG0371">
    <property type="taxonomic scope" value="Eukaryota"/>
</dbReference>
<dbReference type="InterPro" id="IPR004843">
    <property type="entry name" value="Calcineurin-like_PHP"/>
</dbReference>
<dbReference type="OMA" id="WIDAWNR"/>
<dbReference type="OrthoDB" id="10267127at2759"/>
<dbReference type="EMBL" id="JH971391">
    <property type="protein sequence ID" value="EKM78774.1"/>
    <property type="molecule type" value="Genomic_DNA"/>
</dbReference>
<evidence type="ECO:0000259" key="2">
    <source>
        <dbReference type="Pfam" id="PF00149"/>
    </source>
</evidence>
<dbReference type="HOGENOM" id="CLU_023125_0_3_1"/>
<proteinExistence type="predicted"/>
<keyword evidence="4" id="KW-1185">Reference proteome</keyword>
<evidence type="ECO:0000313" key="3">
    <source>
        <dbReference type="EMBL" id="EKM78774.1"/>
    </source>
</evidence>
<dbReference type="GO" id="GO:0005737">
    <property type="term" value="C:cytoplasm"/>
    <property type="evidence" value="ECO:0007669"/>
    <property type="project" value="TreeGrafter"/>
</dbReference>
<dbReference type="GO" id="GO:0016791">
    <property type="term" value="F:phosphatase activity"/>
    <property type="evidence" value="ECO:0007669"/>
    <property type="project" value="TreeGrafter"/>
</dbReference>